<reference evidence="1 2" key="1">
    <citation type="submission" date="2019-02" db="EMBL/GenBank/DDBJ databases">
        <authorList>
            <person name="Lehtovirta-Morley E L."/>
        </authorList>
    </citation>
    <scope>NUCLEOTIDE SEQUENCE [LARGE SCALE GENOMIC DNA]</scope>
    <source>
        <strain evidence="1">NFRAN1</strain>
    </source>
</reference>
<name>A0A484I9H8_9ARCH</name>
<dbReference type="KEGG" id="nfn:NFRAN_1559"/>
<organism evidence="1 2">
    <name type="scientific">Candidatus Nitrosocosmicus franklandianus</name>
    <dbReference type="NCBI Taxonomy" id="1798806"/>
    <lineage>
        <taxon>Archaea</taxon>
        <taxon>Nitrososphaerota</taxon>
        <taxon>Nitrososphaeria</taxon>
        <taxon>Nitrososphaerales</taxon>
        <taxon>Nitrososphaeraceae</taxon>
        <taxon>Candidatus Nitrosocosmicus</taxon>
    </lineage>
</organism>
<evidence type="ECO:0000313" key="2">
    <source>
        <dbReference type="Proteomes" id="UP000294299"/>
    </source>
</evidence>
<accession>A0A484I9H8</accession>
<keyword evidence="2" id="KW-1185">Reference proteome</keyword>
<sequence length="46" mass="5049">MYIYVTETTTIIKELKKSNLNGFSNNLSAYYLGVGCGVVKSKTNGQ</sequence>
<gene>
    <name evidence="1" type="ORF">NFRAN_1559</name>
</gene>
<protein>
    <submittedName>
        <fullName evidence="1">Uncharacterized protein</fullName>
    </submittedName>
</protein>
<dbReference type="EMBL" id="LR216287">
    <property type="protein sequence ID" value="VFJ13881.1"/>
    <property type="molecule type" value="Genomic_DNA"/>
</dbReference>
<dbReference type="Proteomes" id="UP000294299">
    <property type="component" value="Chromosome NFRAN"/>
</dbReference>
<dbReference type="AlphaFoldDB" id="A0A484I9H8"/>
<proteinExistence type="predicted"/>
<evidence type="ECO:0000313" key="1">
    <source>
        <dbReference type="EMBL" id="VFJ13881.1"/>
    </source>
</evidence>